<sequence length="183" mass="19234">MDRAEVVLARAVAVRAVEQPLAPPPEQLLVAEPPREEHLRDLPAALHQVQRPEAPVVLQLVQPAAQLLVALVVAPQELPVELAEQQRALPAEAQLPVRVALLPAAPPEQDLVPVRAAPVLRAPAAVREAAATVPMAVIPAPKQAALLPKDQGAKNQITPVSGRAPRVVVAAVLAALLPALNNF</sequence>
<dbReference type="AlphaFoldDB" id="A0A6J4HLW4"/>
<dbReference type="EMBL" id="CADCTJ010000277">
    <property type="protein sequence ID" value="CAA9228038.1"/>
    <property type="molecule type" value="Genomic_DNA"/>
</dbReference>
<name>A0A6J4HLW4_9BACT</name>
<protein>
    <submittedName>
        <fullName evidence="1">Uncharacterized protein</fullName>
    </submittedName>
</protein>
<gene>
    <name evidence="1" type="ORF">AVDCRST_MAG95-862</name>
</gene>
<organism evidence="1">
    <name type="scientific">uncultured Adhaeribacter sp</name>
    <dbReference type="NCBI Taxonomy" id="448109"/>
    <lineage>
        <taxon>Bacteria</taxon>
        <taxon>Pseudomonadati</taxon>
        <taxon>Bacteroidota</taxon>
        <taxon>Cytophagia</taxon>
        <taxon>Cytophagales</taxon>
        <taxon>Hymenobacteraceae</taxon>
        <taxon>Adhaeribacter</taxon>
        <taxon>environmental samples</taxon>
    </lineage>
</organism>
<evidence type="ECO:0000313" key="1">
    <source>
        <dbReference type="EMBL" id="CAA9228038.1"/>
    </source>
</evidence>
<accession>A0A6J4HLW4</accession>
<proteinExistence type="predicted"/>
<reference evidence="1" key="1">
    <citation type="submission" date="2020-02" db="EMBL/GenBank/DDBJ databases">
        <authorList>
            <person name="Meier V. D."/>
        </authorList>
    </citation>
    <scope>NUCLEOTIDE SEQUENCE</scope>
    <source>
        <strain evidence="1">AVDCRST_MAG95</strain>
    </source>
</reference>